<feature type="chain" id="PRO_5045968690" description="Photosynthesis system II assembly factor Ycf48/Hcf136-like domain-containing protein" evidence="2">
    <location>
        <begin position="24"/>
        <end position="453"/>
    </location>
</feature>
<name>A0ABW3URT0_9BACL</name>
<dbReference type="Gene3D" id="2.130.10.10">
    <property type="entry name" value="YVTN repeat-like/Quinoprotein amine dehydrogenase"/>
    <property type="match status" value="1"/>
</dbReference>
<keyword evidence="2" id="KW-0732">Signal</keyword>
<accession>A0ABW3URT0</accession>
<dbReference type="PROSITE" id="PS51257">
    <property type="entry name" value="PROKAR_LIPOPROTEIN"/>
    <property type="match status" value="1"/>
</dbReference>
<keyword evidence="4" id="KW-1185">Reference proteome</keyword>
<feature type="compositionally biased region" description="Low complexity" evidence="1">
    <location>
        <begin position="52"/>
        <end position="68"/>
    </location>
</feature>
<dbReference type="SUPFAM" id="SSF110296">
    <property type="entry name" value="Oligoxyloglucan reducing end-specific cellobiohydrolase"/>
    <property type="match status" value="1"/>
</dbReference>
<dbReference type="Proteomes" id="UP001597180">
    <property type="component" value="Unassembled WGS sequence"/>
</dbReference>
<reference evidence="4" key="1">
    <citation type="journal article" date="2019" name="Int. J. Syst. Evol. Microbiol.">
        <title>The Global Catalogue of Microorganisms (GCM) 10K type strain sequencing project: providing services to taxonomists for standard genome sequencing and annotation.</title>
        <authorList>
            <consortium name="The Broad Institute Genomics Platform"/>
            <consortium name="The Broad Institute Genome Sequencing Center for Infectious Disease"/>
            <person name="Wu L."/>
            <person name="Ma J."/>
        </authorList>
    </citation>
    <scope>NUCLEOTIDE SEQUENCE [LARGE SCALE GENOMIC DNA]</scope>
    <source>
        <strain evidence="4">CCUG 53270</strain>
    </source>
</reference>
<evidence type="ECO:0000256" key="1">
    <source>
        <dbReference type="SAM" id="MobiDB-lite"/>
    </source>
</evidence>
<protein>
    <recommendedName>
        <fullName evidence="5">Photosynthesis system II assembly factor Ycf48/Hcf136-like domain-containing protein</fullName>
    </recommendedName>
</protein>
<evidence type="ECO:0000313" key="4">
    <source>
        <dbReference type="Proteomes" id="UP001597180"/>
    </source>
</evidence>
<comment type="caution">
    <text evidence="3">The sequence shown here is derived from an EMBL/GenBank/DDBJ whole genome shotgun (WGS) entry which is preliminary data.</text>
</comment>
<evidence type="ECO:0000256" key="2">
    <source>
        <dbReference type="SAM" id="SignalP"/>
    </source>
</evidence>
<dbReference type="EMBL" id="JBHTLU010000031">
    <property type="protein sequence ID" value="MFD1222496.1"/>
    <property type="molecule type" value="Genomic_DNA"/>
</dbReference>
<dbReference type="RefSeq" id="WP_345588075.1">
    <property type="nucleotide sequence ID" value="NZ_BAABJG010000015.1"/>
</dbReference>
<feature type="compositionally biased region" description="Polar residues" evidence="1">
    <location>
        <begin position="40"/>
        <end position="51"/>
    </location>
</feature>
<gene>
    <name evidence="3" type="ORF">ACFQ4B_20470</name>
</gene>
<sequence length="453" mass="49581">MTPKRSIFTFTIAGSLLLGGCQANPEDFAVQPTALPKSPETAQQSTNTSTITPVPAQTPQPSAAATPEPAIPKSITTEALPLVTVVPSSTPGTAVTPAPASSPVEQILSMPPQQSQTGPIAYITGMGGNEGYGVSEGKLMHTWDSGKSWELEEPDGVSEEDQLLKAEFQNPMTGFAFYRTASGQILVTHPTEDGSGTRTGWETTPLPITEAWEGSPDVTVQSNANYFDASYVLVTSSPALGQMYKMLYKTSDRGKSWSQVGDITDKINGYPTGLSYRVPQEGWITATYHGPDTFPLFRTKDGGKTWSLQHVEIPDEFKDGYANTLPPVFDIENNNHGLFIAEFVKGENRAYVLYESRDSGDSWQPLPYRLKDVQAPPVLHFDLLINGRAISTDGKTIYTMDVYNKEDWKPIETDTNLEGTEQFFLRSDGYGWMLRKGQTIITQDGGRTWAEPE</sequence>
<proteinExistence type="predicted"/>
<dbReference type="InterPro" id="IPR015943">
    <property type="entry name" value="WD40/YVTN_repeat-like_dom_sf"/>
</dbReference>
<feature type="signal peptide" evidence="2">
    <location>
        <begin position="1"/>
        <end position="23"/>
    </location>
</feature>
<evidence type="ECO:0000313" key="3">
    <source>
        <dbReference type="EMBL" id="MFD1222496.1"/>
    </source>
</evidence>
<organism evidence="3 4">
    <name type="scientific">Paenibacillus vulneris</name>
    <dbReference type="NCBI Taxonomy" id="1133364"/>
    <lineage>
        <taxon>Bacteria</taxon>
        <taxon>Bacillati</taxon>
        <taxon>Bacillota</taxon>
        <taxon>Bacilli</taxon>
        <taxon>Bacillales</taxon>
        <taxon>Paenibacillaceae</taxon>
        <taxon>Paenibacillus</taxon>
    </lineage>
</organism>
<feature type="region of interest" description="Disordered" evidence="1">
    <location>
        <begin position="31"/>
        <end position="69"/>
    </location>
</feature>
<dbReference type="CDD" id="cd15482">
    <property type="entry name" value="Sialidase_non-viral"/>
    <property type="match status" value="1"/>
</dbReference>
<evidence type="ECO:0008006" key="5">
    <source>
        <dbReference type="Google" id="ProtNLM"/>
    </source>
</evidence>